<evidence type="ECO:0000256" key="1">
    <source>
        <dbReference type="ARBA" id="ARBA00007118"/>
    </source>
</evidence>
<dbReference type="PANTHER" id="PTHR43673">
    <property type="entry name" value="NAD(P)H NITROREDUCTASE YDGI-RELATED"/>
    <property type="match status" value="1"/>
</dbReference>
<keyword evidence="5" id="KW-1185">Reference proteome</keyword>
<dbReference type="RefSeq" id="WP_069833732.1">
    <property type="nucleotide sequence ID" value="NZ_MDGQ01000003.1"/>
</dbReference>
<name>A0A1E5T4Y6_9BACT</name>
<dbReference type="OrthoDB" id="9809288at2"/>
<sequence>MKESALHFDQIVQDRRSVRIYDSDAFFDHDAVKRSIERGILAPNSSNMQLWEFYRIKSPEALKKVAWMCMNQKAAKTARELVVVVGRRDLWKKRQEALVAEMERVYPDAASKPAKRAMNYYKNLIPKYYWTDWLDLWGIGKKIFFFFAGLKGPMVRHGNRADIRISVHKSAALAAQNFMMSMKAEGYDTCPMEGMDAKRIKSFLKLPRKAEVVMVIGCGPAAEDGIYSGRFRIPNEEVIFEV</sequence>
<dbReference type="PANTHER" id="PTHR43673:SF10">
    <property type="entry name" value="NADH DEHYDROGENASE_NAD(P)H NITROREDUCTASE XCC3605-RELATED"/>
    <property type="match status" value="1"/>
</dbReference>
<dbReference type="Pfam" id="PF00881">
    <property type="entry name" value="Nitroreductase"/>
    <property type="match status" value="1"/>
</dbReference>
<evidence type="ECO:0000313" key="4">
    <source>
        <dbReference type="EMBL" id="OEK06420.1"/>
    </source>
</evidence>
<dbReference type="SUPFAM" id="SSF55469">
    <property type="entry name" value="FMN-dependent nitroreductase-like"/>
    <property type="match status" value="1"/>
</dbReference>
<keyword evidence="2" id="KW-0560">Oxidoreductase</keyword>
<evidence type="ECO:0000259" key="3">
    <source>
        <dbReference type="Pfam" id="PF00881"/>
    </source>
</evidence>
<dbReference type="AlphaFoldDB" id="A0A1E5T4Y6"/>
<evidence type="ECO:0000313" key="5">
    <source>
        <dbReference type="Proteomes" id="UP000095552"/>
    </source>
</evidence>
<proteinExistence type="inferred from homology"/>
<accession>A0A1E5T4Y6</accession>
<dbReference type="Proteomes" id="UP000095552">
    <property type="component" value="Unassembled WGS sequence"/>
</dbReference>
<dbReference type="EMBL" id="MDGQ01000003">
    <property type="protein sequence ID" value="OEK06420.1"/>
    <property type="molecule type" value="Genomic_DNA"/>
</dbReference>
<evidence type="ECO:0000256" key="2">
    <source>
        <dbReference type="ARBA" id="ARBA00023002"/>
    </source>
</evidence>
<protein>
    <submittedName>
        <fullName evidence="4">Nitroreductase</fullName>
    </submittedName>
</protein>
<dbReference type="InterPro" id="IPR029479">
    <property type="entry name" value="Nitroreductase"/>
</dbReference>
<gene>
    <name evidence="4" type="ORF">BFP71_01715</name>
</gene>
<dbReference type="STRING" id="1563681.BFP71_01715"/>
<dbReference type="InterPro" id="IPR000415">
    <property type="entry name" value="Nitroreductase-like"/>
</dbReference>
<organism evidence="4 5">
    <name type="scientific">Roseivirga misakiensis</name>
    <dbReference type="NCBI Taxonomy" id="1563681"/>
    <lineage>
        <taxon>Bacteria</taxon>
        <taxon>Pseudomonadati</taxon>
        <taxon>Bacteroidota</taxon>
        <taxon>Cytophagia</taxon>
        <taxon>Cytophagales</taxon>
        <taxon>Roseivirgaceae</taxon>
        <taxon>Roseivirga</taxon>
    </lineage>
</organism>
<reference evidence="4 5" key="1">
    <citation type="submission" date="2016-08" db="EMBL/GenBank/DDBJ databases">
        <title>Draft genome of Fabibacter sp. strain SK-8.</title>
        <authorList>
            <person name="Wong S.-K."/>
            <person name="Hamasaki K."/>
            <person name="Yoshizawa S."/>
        </authorList>
    </citation>
    <scope>NUCLEOTIDE SEQUENCE [LARGE SCALE GENOMIC DNA]</scope>
    <source>
        <strain evidence="4 5">SK-8</strain>
    </source>
</reference>
<dbReference type="Gene3D" id="3.40.109.10">
    <property type="entry name" value="NADH Oxidase"/>
    <property type="match status" value="1"/>
</dbReference>
<feature type="domain" description="Nitroreductase" evidence="3">
    <location>
        <begin position="13"/>
        <end position="219"/>
    </location>
</feature>
<comment type="caution">
    <text evidence="4">The sequence shown here is derived from an EMBL/GenBank/DDBJ whole genome shotgun (WGS) entry which is preliminary data.</text>
</comment>
<dbReference type="GO" id="GO:0016491">
    <property type="term" value="F:oxidoreductase activity"/>
    <property type="evidence" value="ECO:0007669"/>
    <property type="project" value="UniProtKB-KW"/>
</dbReference>
<comment type="similarity">
    <text evidence="1">Belongs to the nitroreductase family.</text>
</comment>